<name>A0A0K2UC84_LEPSM</name>
<organism evidence="3">
    <name type="scientific">Lepeophtheirus salmonis</name>
    <name type="common">Salmon louse</name>
    <name type="synonym">Caligus salmonis</name>
    <dbReference type="NCBI Taxonomy" id="72036"/>
    <lineage>
        <taxon>Eukaryota</taxon>
        <taxon>Metazoa</taxon>
        <taxon>Ecdysozoa</taxon>
        <taxon>Arthropoda</taxon>
        <taxon>Crustacea</taxon>
        <taxon>Multicrustacea</taxon>
        <taxon>Hexanauplia</taxon>
        <taxon>Copepoda</taxon>
        <taxon>Siphonostomatoida</taxon>
        <taxon>Caligidae</taxon>
        <taxon>Lepeophtheirus</taxon>
    </lineage>
</organism>
<dbReference type="AlphaFoldDB" id="A0A0K2UC84"/>
<evidence type="ECO:0000256" key="1">
    <source>
        <dbReference type="SAM" id="MobiDB-lite"/>
    </source>
</evidence>
<feature type="region of interest" description="Disordered" evidence="1">
    <location>
        <begin position="1"/>
        <end position="36"/>
    </location>
</feature>
<sequence>MRAIPSFGKKNHKSSTDNTRSVRRSAQFSRKKTTTSSIKNVCKFIALKGIEMLVKNTNLVVAPLFNLNTKKPNIQSSILEKSFRDEDESNFIFLDFNPLKKSYRRSMEGKKEEKRHRKSFIKSIHSF</sequence>
<reference evidence="3" key="1">
    <citation type="submission" date="2014-05" db="EMBL/GenBank/DDBJ databases">
        <authorList>
            <person name="Chronopoulou M."/>
        </authorList>
    </citation>
    <scope>NUCLEOTIDE SEQUENCE</scope>
    <source>
        <tissue evidence="3">Whole organism</tissue>
    </source>
</reference>
<keyword evidence="4" id="KW-1185">Reference proteome</keyword>
<protein>
    <submittedName>
        <fullName evidence="2">(salmon louse) hypothetical protein</fullName>
    </submittedName>
</protein>
<proteinExistence type="predicted"/>
<evidence type="ECO:0000313" key="3">
    <source>
        <dbReference type="EMBL" id="CDW35670.1"/>
    </source>
</evidence>
<dbReference type="Proteomes" id="UP000675881">
    <property type="component" value="Chromosome 5"/>
</dbReference>
<evidence type="ECO:0000313" key="4">
    <source>
        <dbReference type="Proteomes" id="UP000675881"/>
    </source>
</evidence>
<reference evidence="2" key="2">
    <citation type="submission" date="2021-02" db="EMBL/GenBank/DDBJ databases">
        <authorList>
            <person name="Bekaert M."/>
        </authorList>
    </citation>
    <scope>NUCLEOTIDE SEQUENCE</scope>
    <source>
        <strain evidence="2">IoA-00</strain>
    </source>
</reference>
<dbReference type="EMBL" id="HG994584">
    <property type="protein sequence ID" value="CAF2959457.1"/>
    <property type="molecule type" value="Genomic_DNA"/>
</dbReference>
<feature type="compositionally biased region" description="Polar residues" evidence="1">
    <location>
        <begin position="16"/>
        <end position="36"/>
    </location>
</feature>
<gene>
    <name evidence="2" type="ORF">LSAA_10152</name>
</gene>
<feature type="region of interest" description="Disordered" evidence="1">
    <location>
        <begin position="105"/>
        <end position="127"/>
    </location>
</feature>
<dbReference type="EMBL" id="HACA01018309">
    <property type="protein sequence ID" value="CDW35670.1"/>
    <property type="molecule type" value="Transcribed_RNA"/>
</dbReference>
<accession>A0A0K2UC84</accession>
<evidence type="ECO:0000313" key="2">
    <source>
        <dbReference type="EMBL" id="CAF2959457.1"/>
    </source>
</evidence>